<dbReference type="GO" id="GO:0005615">
    <property type="term" value="C:extracellular space"/>
    <property type="evidence" value="ECO:0007669"/>
    <property type="project" value="UniProtKB-ARBA"/>
</dbReference>
<dbReference type="Ensembl" id="ENSCRFT00000008782.1">
    <property type="protein sequence ID" value="ENSCRFP00000008477.1"/>
    <property type="gene ID" value="ENSCRFG00000006659.1"/>
</dbReference>
<dbReference type="FunFam" id="3.90.176.10:FF:000001">
    <property type="entry name" value="NAD(P)(+)--arginine ADP-ribosyltransferase"/>
    <property type="match status" value="1"/>
</dbReference>
<organism evidence="11 12">
    <name type="scientific">Cyanoderma ruficeps</name>
    <name type="common">rufous-capped babbler</name>
    <dbReference type="NCBI Taxonomy" id="181631"/>
    <lineage>
        <taxon>Eukaryota</taxon>
        <taxon>Metazoa</taxon>
        <taxon>Chordata</taxon>
        <taxon>Craniata</taxon>
        <taxon>Vertebrata</taxon>
        <taxon>Euteleostomi</taxon>
        <taxon>Archelosauria</taxon>
        <taxon>Archosauria</taxon>
        <taxon>Dinosauria</taxon>
        <taxon>Saurischia</taxon>
        <taxon>Theropoda</taxon>
        <taxon>Coelurosauria</taxon>
        <taxon>Aves</taxon>
        <taxon>Neognathae</taxon>
        <taxon>Neoaves</taxon>
        <taxon>Telluraves</taxon>
        <taxon>Australaves</taxon>
        <taxon>Passeriformes</taxon>
        <taxon>Sylvioidea</taxon>
        <taxon>Timaliidae</taxon>
        <taxon>Cyanoderma</taxon>
    </lineage>
</organism>
<keyword evidence="5" id="KW-0732">Signal</keyword>
<dbReference type="Gene3D" id="3.90.176.10">
    <property type="entry name" value="Toxin ADP-ribosyltransferase, Chain A, domain 1"/>
    <property type="match status" value="1"/>
</dbReference>
<comment type="similarity">
    <text evidence="1 10">Belongs to the Arg-specific ADP-ribosyltransferase family.</text>
</comment>
<dbReference type="PROSITE" id="PS51996">
    <property type="entry name" value="TR_MART"/>
    <property type="match status" value="1"/>
</dbReference>
<reference evidence="11" key="1">
    <citation type="submission" date="2025-08" db="UniProtKB">
        <authorList>
            <consortium name="Ensembl"/>
        </authorList>
    </citation>
    <scope>IDENTIFICATION</scope>
</reference>
<evidence type="ECO:0000256" key="1">
    <source>
        <dbReference type="ARBA" id="ARBA00009558"/>
    </source>
</evidence>
<evidence type="ECO:0000256" key="9">
    <source>
        <dbReference type="ARBA" id="ARBA00047597"/>
    </source>
</evidence>
<dbReference type="PRINTS" id="PR00970">
    <property type="entry name" value="RIBTRNSFRASE"/>
</dbReference>
<dbReference type="Pfam" id="PF01129">
    <property type="entry name" value="ART"/>
    <property type="match status" value="1"/>
</dbReference>
<dbReference type="EC" id="2.4.2.31" evidence="10"/>
<dbReference type="GO" id="GO:0003950">
    <property type="term" value="F:NAD+ poly-ADP-ribosyltransferase activity"/>
    <property type="evidence" value="ECO:0007669"/>
    <property type="project" value="TreeGrafter"/>
</dbReference>
<dbReference type="InterPro" id="IPR050999">
    <property type="entry name" value="ADP-ribosyltransferase_ARG"/>
</dbReference>
<dbReference type="PANTHER" id="PTHR10339">
    <property type="entry name" value="ADP-RIBOSYLTRANSFERASE"/>
    <property type="match status" value="1"/>
</dbReference>
<dbReference type="AlphaFoldDB" id="A0A8C3QMI7"/>
<evidence type="ECO:0000256" key="10">
    <source>
        <dbReference type="RuleBase" id="RU361228"/>
    </source>
</evidence>
<dbReference type="GO" id="GO:0046677">
    <property type="term" value="P:response to antibiotic"/>
    <property type="evidence" value="ECO:0007669"/>
    <property type="project" value="UniProtKB-ARBA"/>
</dbReference>
<evidence type="ECO:0000256" key="8">
    <source>
        <dbReference type="ARBA" id="ARBA00023157"/>
    </source>
</evidence>
<dbReference type="GO" id="GO:0106274">
    <property type="term" value="F:NAD+-protein-arginine ADP-ribosyltransferase activity"/>
    <property type="evidence" value="ECO:0007669"/>
    <property type="project" value="UniProtKB-EC"/>
</dbReference>
<name>A0A8C3QMI7_9PASS</name>
<evidence type="ECO:0000256" key="3">
    <source>
        <dbReference type="ARBA" id="ARBA00022679"/>
    </source>
</evidence>
<accession>A0A8C3QMI7</accession>
<keyword evidence="2 10" id="KW-0328">Glycosyltransferase</keyword>
<dbReference type="GO" id="GO:0016779">
    <property type="term" value="F:nucleotidyltransferase activity"/>
    <property type="evidence" value="ECO:0007669"/>
    <property type="project" value="UniProtKB-KW"/>
</dbReference>
<sequence>MSPTCPLCVPSVSLSVPHCSWWSLPTMAPLAHTLALLAMTVATAAIEEFPLDMAWESFDDQYRGCGPNMTVALPALNRSDFQSNPYFAQFWAKAKAEWQKRGSPVSPLSSPDQAIAIMAYTMLDVHKDFNNAVHVAGRSPQEYRDNFHFKMFHFLLTQALVTLRDARGPQCRNVFRGARRYRLKAQTGDTVRFGRFTSTSRIKETALCFGTNMAFKVHTCHGVDIRDFSMHPPEEEVLIPPFETFKVTNVTHGGQMPWIELHSTGTSSKYNCEWLRGDTRALALVTSII</sequence>
<keyword evidence="4" id="KW-0548">Nucleotidyltransferase</keyword>
<keyword evidence="8" id="KW-1015">Disulfide bond</keyword>
<dbReference type="PANTHER" id="PTHR10339:SF19">
    <property type="entry name" value="GPI-LINKED NAD(P)(+)--ARGININE ADP-RIBOSYLTRANSFERASE 1"/>
    <property type="match status" value="1"/>
</dbReference>
<comment type="catalytic activity">
    <reaction evidence="9 10">
        <text>L-arginyl-[protein] + NAD(+) = N(omega)-(ADP-D-ribosyl)-L-arginyl-[protein] + nicotinamide + H(+)</text>
        <dbReference type="Rhea" id="RHEA:19149"/>
        <dbReference type="Rhea" id="RHEA-COMP:10532"/>
        <dbReference type="Rhea" id="RHEA-COMP:15087"/>
        <dbReference type="ChEBI" id="CHEBI:15378"/>
        <dbReference type="ChEBI" id="CHEBI:17154"/>
        <dbReference type="ChEBI" id="CHEBI:29965"/>
        <dbReference type="ChEBI" id="CHEBI:57540"/>
        <dbReference type="ChEBI" id="CHEBI:142554"/>
        <dbReference type="EC" id="2.4.2.31"/>
    </reaction>
</comment>
<keyword evidence="3 10" id="KW-0808">Transferase</keyword>
<evidence type="ECO:0000313" key="11">
    <source>
        <dbReference type="Ensembl" id="ENSCRFP00000008477.1"/>
    </source>
</evidence>
<keyword evidence="12" id="KW-1185">Reference proteome</keyword>
<dbReference type="PROSITE" id="PS01291">
    <property type="entry name" value="ART"/>
    <property type="match status" value="1"/>
</dbReference>
<evidence type="ECO:0000256" key="4">
    <source>
        <dbReference type="ARBA" id="ARBA00022695"/>
    </source>
</evidence>
<protein>
    <recommendedName>
        <fullName evidence="10">NAD(P)(+)--arginine ADP-ribosyltransferase</fullName>
        <ecNumber evidence="10">2.4.2.31</ecNumber>
    </recommendedName>
    <alternativeName>
        <fullName evidence="10">Mono(ADP-ribosyl)transferase</fullName>
    </alternativeName>
</protein>
<evidence type="ECO:0000313" key="12">
    <source>
        <dbReference type="Proteomes" id="UP000694396"/>
    </source>
</evidence>
<evidence type="ECO:0000256" key="2">
    <source>
        <dbReference type="ARBA" id="ARBA00022676"/>
    </source>
</evidence>
<dbReference type="SUPFAM" id="SSF56399">
    <property type="entry name" value="ADP-ribosylation"/>
    <property type="match status" value="1"/>
</dbReference>
<proteinExistence type="inferred from homology"/>
<dbReference type="GO" id="GO:0044194">
    <property type="term" value="C:cytolytic granule"/>
    <property type="evidence" value="ECO:0007669"/>
    <property type="project" value="UniProtKB-ARBA"/>
</dbReference>
<keyword evidence="7 10" id="KW-0520">NAD</keyword>
<dbReference type="Proteomes" id="UP000694396">
    <property type="component" value="Unplaced"/>
</dbReference>
<keyword evidence="6 10" id="KW-0521">NADP</keyword>
<evidence type="ECO:0000256" key="6">
    <source>
        <dbReference type="ARBA" id="ARBA00022857"/>
    </source>
</evidence>
<evidence type="ECO:0000256" key="7">
    <source>
        <dbReference type="ARBA" id="ARBA00023027"/>
    </source>
</evidence>
<dbReference type="InterPro" id="IPR000768">
    <property type="entry name" value="ART"/>
</dbReference>
<evidence type="ECO:0000256" key="5">
    <source>
        <dbReference type="ARBA" id="ARBA00022729"/>
    </source>
</evidence>
<reference evidence="11" key="2">
    <citation type="submission" date="2025-09" db="UniProtKB">
        <authorList>
            <consortium name="Ensembl"/>
        </authorList>
    </citation>
    <scope>IDENTIFICATION</scope>
</reference>